<dbReference type="GeneID" id="762983"/>
<dbReference type="OMA" id="WAKAKIE"/>
<dbReference type="FunCoup" id="A0A7M7N450">
    <property type="interactions" value="20"/>
</dbReference>
<proteinExistence type="predicted"/>
<dbReference type="AlphaFoldDB" id="A0A7M7N450"/>
<organism evidence="3 4">
    <name type="scientific">Strongylocentrotus purpuratus</name>
    <name type="common">Purple sea urchin</name>
    <dbReference type="NCBI Taxonomy" id="7668"/>
    <lineage>
        <taxon>Eukaryota</taxon>
        <taxon>Metazoa</taxon>
        <taxon>Echinodermata</taxon>
        <taxon>Eleutherozoa</taxon>
        <taxon>Echinozoa</taxon>
        <taxon>Echinoidea</taxon>
        <taxon>Euechinoidea</taxon>
        <taxon>Echinacea</taxon>
        <taxon>Camarodonta</taxon>
        <taxon>Echinidea</taxon>
        <taxon>Strongylocentrotidae</taxon>
        <taxon>Strongylocentrotus</taxon>
    </lineage>
</organism>
<evidence type="ECO:0000313" key="3">
    <source>
        <dbReference type="EnsemblMetazoa" id="XP_030831013"/>
    </source>
</evidence>
<dbReference type="GO" id="GO:0001681">
    <property type="term" value="F:sialate O-acetylesterase activity"/>
    <property type="evidence" value="ECO:0000318"/>
    <property type="project" value="GO_Central"/>
</dbReference>
<evidence type="ECO:0000259" key="2">
    <source>
        <dbReference type="Pfam" id="PF03629"/>
    </source>
</evidence>
<dbReference type="InParanoid" id="A0A7M7N450"/>
<evidence type="ECO:0000313" key="4">
    <source>
        <dbReference type="Proteomes" id="UP000007110"/>
    </source>
</evidence>
<dbReference type="OrthoDB" id="42638at2759"/>
<dbReference type="InterPro" id="IPR039329">
    <property type="entry name" value="SIAE"/>
</dbReference>
<keyword evidence="1" id="KW-0378">Hydrolase</keyword>
<dbReference type="RefSeq" id="XP_030831013.1">
    <property type="nucleotide sequence ID" value="XM_030975153.1"/>
</dbReference>
<dbReference type="Gene3D" id="3.40.50.1110">
    <property type="entry name" value="SGNH hydrolase"/>
    <property type="match status" value="1"/>
</dbReference>
<dbReference type="Proteomes" id="UP000007110">
    <property type="component" value="Unassembled WGS sequence"/>
</dbReference>
<accession>A0A7M7N450</accession>
<dbReference type="EnsemblMetazoa" id="XM_030975153">
    <property type="protein sequence ID" value="XP_030831013"/>
    <property type="gene ID" value="LOC762983"/>
</dbReference>
<keyword evidence="4" id="KW-1185">Reference proteome</keyword>
<protein>
    <recommendedName>
        <fullName evidence="2">Sialate O-acetylesterase domain-containing protein</fullName>
    </recommendedName>
</protein>
<dbReference type="PANTHER" id="PTHR22901">
    <property type="entry name" value="SIALATE O-ACETYLESTERASE"/>
    <property type="match status" value="1"/>
</dbReference>
<dbReference type="InterPro" id="IPR036514">
    <property type="entry name" value="SGNH_hydro_sf"/>
</dbReference>
<reference evidence="3" key="2">
    <citation type="submission" date="2021-01" db="UniProtKB">
        <authorList>
            <consortium name="EnsemblMetazoa"/>
        </authorList>
    </citation>
    <scope>IDENTIFICATION</scope>
</reference>
<reference evidence="4" key="1">
    <citation type="submission" date="2015-02" db="EMBL/GenBank/DDBJ databases">
        <title>Genome sequencing for Strongylocentrotus purpuratus.</title>
        <authorList>
            <person name="Murali S."/>
            <person name="Liu Y."/>
            <person name="Vee V."/>
            <person name="English A."/>
            <person name="Wang M."/>
            <person name="Skinner E."/>
            <person name="Han Y."/>
            <person name="Muzny D.M."/>
            <person name="Worley K.C."/>
            <person name="Gibbs R.A."/>
        </authorList>
    </citation>
    <scope>NUCLEOTIDE SEQUENCE</scope>
</reference>
<sequence length="545" mass="60570">MSLFGAQTLQLFWLLAFGIIYSSASSFRLASYYSSHMVLQMEPSSAVVWGYSDMGANITLGFKEKLYQTEAQTASFTAEGVWRVTLDPQPPSGPFTIKVTSNNQGVQEVIQLEDVLFGDVWVCSGQSNMAFDVKQAFNGSVSMEQSYQYTDIRVLSVFQNDSAVPYYDIPGLYKPWARPDPDVLGKGAPGFLYFSALCWFYGVNLYNHLKYPIGLVSSNWGGTPVEDWSSPDVLAKCNVYKHSILKREKDNLAIGGPHDHSGLWNAMIHPMINMTIKGAIWYQGEANTPSPSSYKCLFPTMIEDWRDKWYQGTGGQTNPSFPFGFVQLCTSSNPVTRADENYTALRWHQTVDFGFSPNPHQPNVFMAVAVDLPDLTSPYEAIHPRYKQDVANRLTLGARAVAYGEGDVVYQGPFPTAVIRIASADLLVEFDDGKDVLRMNNASGFDACCNLSAEDCPLVGISSPWKPVTSGYELGKAHIFFQDPCTAIGERASMVRYNWRDMPCTGYKNCQLYDAKSNLPVPPFIKAVEDGSRLRPKLKFSPSGL</sequence>
<dbReference type="PANTHER" id="PTHR22901:SF0">
    <property type="entry name" value="SIALATE O-ACETYLESTERASE"/>
    <property type="match status" value="1"/>
</dbReference>
<dbReference type="SUPFAM" id="SSF52266">
    <property type="entry name" value="SGNH hydrolase"/>
    <property type="match status" value="1"/>
</dbReference>
<feature type="domain" description="Sialate O-acetylesterase" evidence="2">
    <location>
        <begin position="119"/>
        <end position="330"/>
    </location>
</feature>
<dbReference type="InterPro" id="IPR005181">
    <property type="entry name" value="SASA"/>
</dbReference>
<evidence type="ECO:0000256" key="1">
    <source>
        <dbReference type="ARBA" id="ARBA00022801"/>
    </source>
</evidence>
<dbReference type="KEGG" id="spu:762983"/>
<dbReference type="Pfam" id="PF03629">
    <property type="entry name" value="SASA"/>
    <property type="match status" value="1"/>
</dbReference>
<name>A0A7M7N450_STRPU</name>
<dbReference type="GO" id="GO:0005975">
    <property type="term" value="P:carbohydrate metabolic process"/>
    <property type="evidence" value="ECO:0000318"/>
    <property type="project" value="GO_Central"/>
</dbReference>